<dbReference type="GO" id="GO:0016740">
    <property type="term" value="F:transferase activity"/>
    <property type="evidence" value="ECO:0007669"/>
    <property type="project" value="UniProtKB-KW"/>
</dbReference>
<sequence length="211" mass="23538">MTLTFYDCSTAPSPRRARMVLAEKRVPHEVVEVDLRSGEQFSGEYRAINPRCTVPALKLDDGTILTDNASIARWLEEVYPDPPLMGTTPVEKAFVAEWLWRVEFEGLSAIMEVLRNTSKAMKDRALPGPDPTPQIPELAERGRARATRFFEAMDARLAETPWLGGDTFSVADIAGFVFVEFAGWVKLQPGEGQTNLATWREAIRARPSGQV</sequence>
<dbReference type="InterPro" id="IPR004045">
    <property type="entry name" value="Glutathione_S-Trfase_N"/>
</dbReference>
<dbReference type="OrthoDB" id="9794721at2"/>
<dbReference type="Proteomes" id="UP000308054">
    <property type="component" value="Unassembled WGS sequence"/>
</dbReference>
<dbReference type="CDD" id="cd03051">
    <property type="entry name" value="GST_N_GTT2_like"/>
    <property type="match status" value="1"/>
</dbReference>
<dbReference type="InterPro" id="IPR040079">
    <property type="entry name" value="Glutathione_S-Trfase"/>
</dbReference>
<dbReference type="AlphaFoldDB" id="A0A4S2H2H3"/>
<feature type="domain" description="GST C-terminal" evidence="2">
    <location>
        <begin position="88"/>
        <end position="211"/>
    </location>
</feature>
<feature type="domain" description="GST N-terminal" evidence="1">
    <location>
        <begin position="1"/>
        <end position="83"/>
    </location>
</feature>
<organism evidence="3 4">
    <name type="scientific">Marinicauda algicola</name>
    <dbReference type="NCBI Taxonomy" id="2029849"/>
    <lineage>
        <taxon>Bacteria</taxon>
        <taxon>Pseudomonadati</taxon>
        <taxon>Pseudomonadota</taxon>
        <taxon>Alphaproteobacteria</taxon>
        <taxon>Maricaulales</taxon>
        <taxon>Maricaulaceae</taxon>
        <taxon>Marinicauda</taxon>
    </lineage>
</organism>
<protein>
    <submittedName>
        <fullName evidence="3">Glutathione S-transferase family protein</fullName>
    </submittedName>
</protein>
<comment type="caution">
    <text evidence="3">The sequence shown here is derived from an EMBL/GenBank/DDBJ whole genome shotgun (WGS) entry which is preliminary data.</text>
</comment>
<reference evidence="3 4" key="1">
    <citation type="journal article" date="2017" name="Int. J. Syst. Evol. Microbiol.">
        <title>Marinicauda algicola sp. nov., isolated from a marine red alga Rhodosorus marinus.</title>
        <authorList>
            <person name="Jeong S.E."/>
            <person name="Jeon S.H."/>
            <person name="Chun B.H."/>
            <person name="Kim D.W."/>
            <person name="Jeon C.O."/>
        </authorList>
    </citation>
    <scope>NUCLEOTIDE SEQUENCE [LARGE SCALE GENOMIC DNA]</scope>
    <source>
        <strain evidence="3 4">JCM 31718</strain>
    </source>
</reference>
<dbReference type="InterPro" id="IPR010987">
    <property type="entry name" value="Glutathione-S-Trfase_C-like"/>
</dbReference>
<dbReference type="PROSITE" id="PS50404">
    <property type="entry name" value="GST_NTER"/>
    <property type="match status" value="1"/>
</dbReference>
<name>A0A4S2H2H3_9PROT</name>
<dbReference type="PROSITE" id="PS50405">
    <property type="entry name" value="GST_CTER"/>
    <property type="match status" value="1"/>
</dbReference>
<accession>A0A4S2H2H3</accession>
<dbReference type="SFLD" id="SFLDG00358">
    <property type="entry name" value="Main_(cytGST)"/>
    <property type="match status" value="1"/>
</dbReference>
<dbReference type="PANTHER" id="PTHR44051">
    <property type="entry name" value="GLUTATHIONE S-TRANSFERASE-RELATED"/>
    <property type="match status" value="1"/>
</dbReference>
<gene>
    <name evidence="3" type="ORF">E5163_00870</name>
</gene>
<dbReference type="SUPFAM" id="SSF52833">
    <property type="entry name" value="Thioredoxin-like"/>
    <property type="match status" value="1"/>
</dbReference>
<evidence type="ECO:0000313" key="3">
    <source>
        <dbReference type="EMBL" id="TGY89726.1"/>
    </source>
</evidence>
<dbReference type="SUPFAM" id="SSF47616">
    <property type="entry name" value="GST C-terminal domain-like"/>
    <property type="match status" value="1"/>
</dbReference>
<dbReference type="PANTHER" id="PTHR44051:SF8">
    <property type="entry name" value="GLUTATHIONE S-TRANSFERASE GSTA"/>
    <property type="match status" value="1"/>
</dbReference>
<keyword evidence="4" id="KW-1185">Reference proteome</keyword>
<dbReference type="Gene3D" id="3.40.30.10">
    <property type="entry name" value="Glutaredoxin"/>
    <property type="match status" value="1"/>
</dbReference>
<evidence type="ECO:0000313" key="4">
    <source>
        <dbReference type="Proteomes" id="UP000308054"/>
    </source>
</evidence>
<proteinExistence type="predicted"/>
<dbReference type="Pfam" id="PF00043">
    <property type="entry name" value="GST_C"/>
    <property type="match status" value="1"/>
</dbReference>
<dbReference type="Pfam" id="PF13409">
    <property type="entry name" value="GST_N_2"/>
    <property type="match status" value="1"/>
</dbReference>
<dbReference type="SFLD" id="SFLDS00019">
    <property type="entry name" value="Glutathione_Transferase_(cytos"/>
    <property type="match status" value="1"/>
</dbReference>
<dbReference type="InterPro" id="IPR004046">
    <property type="entry name" value="GST_C"/>
</dbReference>
<dbReference type="InterPro" id="IPR036282">
    <property type="entry name" value="Glutathione-S-Trfase_C_sf"/>
</dbReference>
<keyword evidence="3" id="KW-0808">Transferase</keyword>
<dbReference type="Gene3D" id="1.20.1050.10">
    <property type="match status" value="1"/>
</dbReference>
<dbReference type="InterPro" id="IPR034345">
    <property type="entry name" value="Gtt2-like_N"/>
</dbReference>
<dbReference type="RefSeq" id="WP_135994225.1">
    <property type="nucleotide sequence ID" value="NZ_CP071057.1"/>
</dbReference>
<evidence type="ECO:0000259" key="1">
    <source>
        <dbReference type="PROSITE" id="PS50404"/>
    </source>
</evidence>
<dbReference type="EMBL" id="SRXW01000001">
    <property type="protein sequence ID" value="TGY89726.1"/>
    <property type="molecule type" value="Genomic_DNA"/>
</dbReference>
<dbReference type="InterPro" id="IPR036249">
    <property type="entry name" value="Thioredoxin-like_sf"/>
</dbReference>
<evidence type="ECO:0000259" key="2">
    <source>
        <dbReference type="PROSITE" id="PS50405"/>
    </source>
</evidence>